<evidence type="ECO:0000313" key="1">
    <source>
        <dbReference type="EMBL" id="AJK46272.1"/>
    </source>
</evidence>
<accession>A0A0B6RLS8</accession>
<protein>
    <submittedName>
        <fullName evidence="1">Uncharacterized protein</fullName>
    </submittedName>
</protein>
<dbReference type="HOGENOM" id="CLU_2407586_0_0_4"/>
<sequence length="92" mass="10283">MDHLSKERGRAQYTMQLVIKSVTVSRSLSIGRPFLRQRGRNRAPLFACGIQRCRPDAQTVGLLIGMFSRSIGLVNDALQPFDTGALHCHQCK</sequence>
<dbReference type="AlphaFoldDB" id="A0A0B6RLS8"/>
<keyword evidence="2" id="KW-1185">Reference proteome</keyword>
<organism evidence="1 2">
    <name type="scientific">Burkholderia plantarii</name>
    <dbReference type="NCBI Taxonomy" id="41899"/>
    <lineage>
        <taxon>Bacteria</taxon>
        <taxon>Pseudomonadati</taxon>
        <taxon>Pseudomonadota</taxon>
        <taxon>Betaproteobacteria</taxon>
        <taxon>Burkholderiales</taxon>
        <taxon>Burkholderiaceae</taxon>
        <taxon>Burkholderia</taxon>
    </lineage>
</organism>
<reference evidence="2" key="1">
    <citation type="submission" date="2011-03" db="EMBL/GenBank/DDBJ databases">
        <authorList>
            <person name="Voget S."/>
            <person name="Streit W.R."/>
            <person name="Jaeger K.E."/>
            <person name="Daniel R."/>
        </authorList>
    </citation>
    <scope>NUCLEOTIDE SEQUENCE [LARGE SCALE GENOMIC DNA]</scope>
    <source>
        <strain evidence="2">PG1</strain>
    </source>
</reference>
<dbReference type="Proteomes" id="UP000031838">
    <property type="component" value="Chromosome 1"/>
</dbReference>
<reference evidence="1 2" key="2">
    <citation type="journal article" date="2016" name="Appl. Microbiol. Biotechnol.">
        <title>Mutations improving production and secretion of extracellular lipase by Burkholderia glumae PG1.</title>
        <authorList>
            <person name="Knapp A."/>
            <person name="Voget S."/>
            <person name="Gao R."/>
            <person name="Zaburannyi N."/>
            <person name="Krysciak D."/>
            <person name="Breuer M."/>
            <person name="Hauer B."/>
            <person name="Streit W.R."/>
            <person name="Muller R."/>
            <person name="Daniel R."/>
            <person name="Jaeger K.E."/>
        </authorList>
    </citation>
    <scope>NUCLEOTIDE SEQUENCE [LARGE SCALE GENOMIC DNA]</scope>
    <source>
        <strain evidence="1 2">PG1</strain>
    </source>
</reference>
<dbReference type="KEGG" id="bgp:BGL_1c17630"/>
<proteinExistence type="predicted"/>
<dbReference type="EMBL" id="CP002580">
    <property type="protein sequence ID" value="AJK46272.1"/>
    <property type="molecule type" value="Genomic_DNA"/>
</dbReference>
<name>A0A0B6RLS8_BURPL</name>
<gene>
    <name evidence="1" type="ORF">BGL_1c17630</name>
</gene>
<evidence type="ECO:0000313" key="2">
    <source>
        <dbReference type="Proteomes" id="UP000031838"/>
    </source>
</evidence>